<reference evidence="4 5" key="1">
    <citation type="submission" date="2018-10" db="EMBL/GenBank/DDBJ databases">
        <authorList>
            <person name="Li J."/>
        </authorList>
    </citation>
    <scope>NUCLEOTIDE SEQUENCE [LARGE SCALE GENOMIC DNA]</scope>
    <source>
        <strain evidence="4 5">ZD1-4</strain>
    </source>
</reference>
<feature type="region of interest" description="Disordered" evidence="1">
    <location>
        <begin position="1"/>
        <end position="21"/>
    </location>
</feature>
<dbReference type="Pfam" id="PF12836">
    <property type="entry name" value="HHH_3"/>
    <property type="match status" value="1"/>
</dbReference>
<evidence type="ECO:0000313" key="5">
    <source>
        <dbReference type="Proteomes" id="UP000282460"/>
    </source>
</evidence>
<name>A0A3L7J6B0_9MICO</name>
<keyword evidence="2" id="KW-0812">Transmembrane</keyword>
<keyword evidence="2" id="KW-1133">Transmembrane helix</keyword>
<gene>
    <name evidence="4" type="ORF">D9V28_03855</name>
</gene>
<evidence type="ECO:0000259" key="3">
    <source>
        <dbReference type="SMART" id="SM00278"/>
    </source>
</evidence>
<dbReference type="GO" id="GO:0015628">
    <property type="term" value="P:protein secretion by the type II secretion system"/>
    <property type="evidence" value="ECO:0007669"/>
    <property type="project" value="TreeGrafter"/>
</dbReference>
<dbReference type="Proteomes" id="UP000282460">
    <property type="component" value="Unassembled WGS sequence"/>
</dbReference>
<dbReference type="Gene3D" id="3.10.560.10">
    <property type="entry name" value="Outer membrane lipoprotein wza domain like"/>
    <property type="match status" value="1"/>
</dbReference>
<dbReference type="Pfam" id="PF10531">
    <property type="entry name" value="SLBB"/>
    <property type="match status" value="1"/>
</dbReference>
<dbReference type="InterPro" id="IPR003583">
    <property type="entry name" value="Hlx-hairpin-Hlx_DNA-bd_motif"/>
</dbReference>
<feature type="domain" description="Helix-hairpin-helix DNA-binding motif class 1" evidence="3">
    <location>
        <begin position="168"/>
        <end position="187"/>
    </location>
</feature>
<keyword evidence="5" id="KW-1185">Reference proteome</keyword>
<dbReference type="Gene3D" id="1.10.150.310">
    <property type="entry name" value="Tex RuvX-like domain-like"/>
    <property type="match status" value="1"/>
</dbReference>
<dbReference type="GO" id="GO:0003677">
    <property type="term" value="F:DNA binding"/>
    <property type="evidence" value="ECO:0007669"/>
    <property type="project" value="InterPro"/>
</dbReference>
<evidence type="ECO:0000313" key="4">
    <source>
        <dbReference type="EMBL" id="RLQ85989.1"/>
    </source>
</evidence>
<dbReference type="InterPro" id="IPR004509">
    <property type="entry name" value="Competence_ComEA_HhH"/>
</dbReference>
<dbReference type="GO" id="GO:0006281">
    <property type="term" value="P:DNA repair"/>
    <property type="evidence" value="ECO:0007669"/>
    <property type="project" value="InterPro"/>
</dbReference>
<evidence type="ECO:0000256" key="1">
    <source>
        <dbReference type="SAM" id="MobiDB-lite"/>
    </source>
</evidence>
<dbReference type="PANTHER" id="PTHR21180">
    <property type="entry name" value="ENDONUCLEASE/EXONUCLEASE/PHOSPHATASE FAMILY DOMAIN-CONTAINING PROTEIN 1"/>
    <property type="match status" value="1"/>
</dbReference>
<dbReference type="GO" id="GO:0015627">
    <property type="term" value="C:type II protein secretion system complex"/>
    <property type="evidence" value="ECO:0007669"/>
    <property type="project" value="TreeGrafter"/>
</dbReference>
<accession>A0A3L7J6B0</accession>
<dbReference type="SMART" id="SM00278">
    <property type="entry name" value="HhH1"/>
    <property type="match status" value="2"/>
</dbReference>
<dbReference type="PANTHER" id="PTHR21180:SF32">
    <property type="entry name" value="ENDONUCLEASE_EXONUCLEASE_PHOSPHATASE FAMILY DOMAIN-CONTAINING PROTEIN 1"/>
    <property type="match status" value="1"/>
</dbReference>
<dbReference type="AlphaFoldDB" id="A0A3L7J6B0"/>
<dbReference type="OrthoDB" id="9758724at2"/>
<dbReference type="RefSeq" id="WP_121658350.1">
    <property type="nucleotide sequence ID" value="NZ_BMEK01000001.1"/>
</dbReference>
<dbReference type="InterPro" id="IPR019554">
    <property type="entry name" value="Soluble_ligand-bd"/>
</dbReference>
<organism evidence="4 5">
    <name type="scientific">Mycetocola zhadangensis</name>
    <dbReference type="NCBI Taxonomy" id="1164595"/>
    <lineage>
        <taxon>Bacteria</taxon>
        <taxon>Bacillati</taxon>
        <taxon>Actinomycetota</taxon>
        <taxon>Actinomycetes</taxon>
        <taxon>Micrococcales</taxon>
        <taxon>Microbacteriaceae</taxon>
        <taxon>Mycetocola</taxon>
    </lineage>
</organism>
<comment type="caution">
    <text evidence="4">The sequence shown here is derived from an EMBL/GenBank/DDBJ whole genome shotgun (WGS) entry which is preliminary data.</text>
</comment>
<dbReference type="InterPro" id="IPR051675">
    <property type="entry name" value="Endo/Exo/Phosphatase_dom_1"/>
</dbReference>
<dbReference type="InterPro" id="IPR010994">
    <property type="entry name" value="RuvA_2-like"/>
</dbReference>
<dbReference type="EMBL" id="RCWJ01000001">
    <property type="protein sequence ID" value="RLQ85989.1"/>
    <property type="molecule type" value="Genomic_DNA"/>
</dbReference>
<sequence>MTLQSDPRPAHRASERTPVSLRSRRPARVRLGISALLVLLIGGLSVAVVISLLGSAGSTSTLAVSPPPTLPTSTEPSGVAVYVHILGAVAAPGVYQLRDGDRVLDAVAAAGGFTPNADQRGVNLARFAVDGEQILVPEIGAGPPGTAAPPGGGATAPSKVNLNTATSEQLEELPRLGPEMASRIIAWRDANGPFTAVEDLMNVTGIGEKTFDALKDLVTV</sequence>
<keyword evidence="2" id="KW-0472">Membrane</keyword>
<feature type="transmembrane region" description="Helical" evidence="2">
    <location>
        <begin position="31"/>
        <end position="56"/>
    </location>
</feature>
<dbReference type="NCBIfam" id="TIGR00426">
    <property type="entry name" value="competence protein ComEA helix-hairpin-helix repeat region"/>
    <property type="match status" value="1"/>
</dbReference>
<protein>
    <submittedName>
        <fullName evidence="4">Competence protein ComEA</fullName>
    </submittedName>
</protein>
<evidence type="ECO:0000256" key="2">
    <source>
        <dbReference type="SAM" id="Phobius"/>
    </source>
</evidence>
<dbReference type="SUPFAM" id="SSF47781">
    <property type="entry name" value="RuvA domain 2-like"/>
    <property type="match status" value="1"/>
</dbReference>
<feature type="domain" description="Helix-hairpin-helix DNA-binding motif class 1" evidence="3">
    <location>
        <begin position="198"/>
        <end position="217"/>
    </location>
</feature>
<proteinExistence type="predicted"/>